<accession>A0A162KFA2</accession>
<dbReference type="RefSeq" id="WP_068649903.1">
    <property type="nucleotide sequence ID" value="NZ_CP043611.1"/>
</dbReference>
<keyword evidence="17" id="KW-0175">Coiled coil</keyword>
<comment type="pathway">
    <text evidence="2">Aminoacyl-tRNA biosynthesis; selenocysteinyl-tRNA(Sec) biosynthesis; L-seryl-tRNA(Sec) from L-serine and tRNA(Sec): step 1/1.</text>
</comment>
<dbReference type="CDD" id="cd00770">
    <property type="entry name" value="SerRS_core"/>
    <property type="match status" value="1"/>
</dbReference>
<evidence type="ECO:0000256" key="13">
    <source>
        <dbReference type="ARBA" id="ARBA00048823"/>
    </source>
</evidence>
<protein>
    <recommendedName>
        <fullName evidence="11 14">Serine--tRNA ligase</fullName>
        <ecNumber evidence="4 14">6.1.1.11</ecNumber>
    </recommendedName>
</protein>
<keyword evidence="20" id="KW-1185">Reference proteome</keyword>
<dbReference type="GO" id="GO:0005737">
    <property type="term" value="C:cytoplasm"/>
    <property type="evidence" value="ECO:0007669"/>
    <property type="project" value="UniProtKB-SubCell"/>
</dbReference>
<sequence>MLDIRFIRDNPDLVQRTAQQKRLELSVTDLLHWDQKRRDLLKQIEDLRADRNRLTHAIATNIQQGQPTSTEPLKEQVRQINQQLTLHESALTQANEECERRMMSVPNIVSPDTPVGQDDTDNVEIRRVGTPPVFAFETLDHVQLGERHDLIDIPRGVKAAGSRNYFLKGAGLYLHLAVQRLALDLLTNYGFTAMDVPVMVRPEALTRTGFFPTGADQTFEITGEDKWLVGTSEVSLVSYYSDEIIDVTEPIRLAGMSACFRKEIGSAGRDVRGLYRVHQFAKVEQVVLCENNAEISEQILQEITAHAEEILQLLELPYRVMSVCTGDMSQKTYKQYDIETWMPSRQGYGETHSSSNVLDFQARRSNIRYRDADGKLQFCHTLNNTAVASPRILIPLLENHQHEDGSIYIPKALRPYMGGMERLIPTTQQ</sequence>
<evidence type="ECO:0000256" key="10">
    <source>
        <dbReference type="ARBA" id="ARBA00023146"/>
    </source>
</evidence>
<dbReference type="InterPro" id="IPR002317">
    <property type="entry name" value="Ser-tRNA-ligase_type_1"/>
</dbReference>
<evidence type="ECO:0000259" key="18">
    <source>
        <dbReference type="PROSITE" id="PS50862"/>
    </source>
</evidence>
<comment type="similarity">
    <text evidence="3">Belongs to the class-II aminoacyl-tRNA synthetase family. Type-1 seryl-tRNA synthetase subfamily.</text>
</comment>
<dbReference type="AlphaFoldDB" id="A0A162KFA2"/>
<gene>
    <name evidence="19" type="ORF">PBAT_12195</name>
</gene>
<feature type="binding site" evidence="15">
    <location>
        <position position="261"/>
    </location>
    <ligand>
        <name>L-serine</name>
        <dbReference type="ChEBI" id="CHEBI:33384"/>
    </ligand>
</feature>
<dbReference type="EMBL" id="LVJI01000016">
    <property type="protein sequence ID" value="OAB45668.1"/>
    <property type="molecule type" value="Genomic_DNA"/>
</dbReference>
<comment type="catalytic activity">
    <reaction evidence="12">
        <text>tRNA(Sec) + L-serine + ATP = L-seryl-tRNA(Sec) + AMP + diphosphate + H(+)</text>
        <dbReference type="Rhea" id="RHEA:42580"/>
        <dbReference type="Rhea" id="RHEA-COMP:9742"/>
        <dbReference type="Rhea" id="RHEA-COMP:10128"/>
        <dbReference type="ChEBI" id="CHEBI:15378"/>
        <dbReference type="ChEBI" id="CHEBI:30616"/>
        <dbReference type="ChEBI" id="CHEBI:33019"/>
        <dbReference type="ChEBI" id="CHEBI:33384"/>
        <dbReference type="ChEBI" id="CHEBI:78442"/>
        <dbReference type="ChEBI" id="CHEBI:78533"/>
        <dbReference type="ChEBI" id="CHEBI:456215"/>
        <dbReference type="EC" id="6.1.1.11"/>
    </reaction>
</comment>
<evidence type="ECO:0000256" key="16">
    <source>
        <dbReference type="PIRSR" id="PIRSR001529-2"/>
    </source>
</evidence>
<keyword evidence="7" id="KW-0547">Nucleotide-binding</keyword>
<evidence type="ECO:0000256" key="6">
    <source>
        <dbReference type="ARBA" id="ARBA00022598"/>
    </source>
</evidence>
<name>A0A162KFA2_9BACL</name>
<evidence type="ECO:0000256" key="7">
    <source>
        <dbReference type="ARBA" id="ARBA00022741"/>
    </source>
</evidence>
<feature type="binding site" evidence="16">
    <location>
        <begin position="261"/>
        <end position="263"/>
    </location>
    <ligand>
        <name>ATP</name>
        <dbReference type="ChEBI" id="CHEBI:30616"/>
    </ligand>
</feature>
<comment type="catalytic activity">
    <reaction evidence="13">
        <text>tRNA(Ser) + L-serine + ATP = L-seryl-tRNA(Ser) + AMP + diphosphate + H(+)</text>
        <dbReference type="Rhea" id="RHEA:12292"/>
        <dbReference type="Rhea" id="RHEA-COMP:9669"/>
        <dbReference type="Rhea" id="RHEA-COMP:9703"/>
        <dbReference type="ChEBI" id="CHEBI:15378"/>
        <dbReference type="ChEBI" id="CHEBI:30616"/>
        <dbReference type="ChEBI" id="CHEBI:33019"/>
        <dbReference type="ChEBI" id="CHEBI:33384"/>
        <dbReference type="ChEBI" id="CHEBI:78442"/>
        <dbReference type="ChEBI" id="CHEBI:78533"/>
        <dbReference type="ChEBI" id="CHEBI:456215"/>
        <dbReference type="EC" id="6.1.1.11"/>
    </reaction>
</comment>
<dbReference type="NCBIfam" id="TIGR00414">
    <property type="entry name" value="serS"/>
    <property type="match status" value="1"/>
</dbReference>
<evidence type="ECO:0000256" key="12">
    <source>
        <dbReference type="ARBA" id="ARBA00047929"/>
    </source>
</evidence>
<comment type="caution">
    <text evidence="19">The sequence shown here is derived from an EMBL/GenBank/DDBJ whole genome shotgun (WGS) entry which is preliminary data.</text>
</comment>
<comment type="subcellular location">
    <subcellularLocation>
        <location evidence="1">Cytoplasm</location>
    </subcellularLocation>
</comment>
<dbReference type="SUPFAM" id="SSF55681">
    <property type="entry name" value="Class II aaRS and biotin synthetases"/>
    <property type="match status" value="1"/>
</dbReference>
<dbReference type="PANTHER" id="PTHR43697">
    <property type="entry name" value="SERYL-TRNA SYNTHETASE"/>
    <property type="match status" value="1"/>
</dbReference>
<feature type="binding site" evidence="15">
    <location>
        <position position="284"/>
    </location>
    <ligand>
        <name>L-serine</name>
        <dbReference type="ChEBI" id="CHEBI:33384"/>
    </ligand>
</feature>
<feature type="domain" description="Aminoacyl-transfer RNA synthetases class-II family profile" evidence="18">
    <location>
        <begin position="140"/>
        <end position="410"/>
    </location>
</feature>
<proteinExistence type="inferred from homology"/>
<dbReference type="InterPro" id="IPR015866">
    <property type="entry name" value="Ser-tRNA-synth_1_N"/>
</dbReference>
<feature type="coiled-coil region" evidence="17">
    <location>
        <begin position="30"/>
        <end position="97"/>
    </location>
</feature>
<evidence type="ECO:0000256" key="2">
    <source>
        <dbReference type="ARBA" id="ARBA00005045"/>
    </source>
</evidence>
<evidence type="ECO:0000256" key="3">
    <source>
        <dbReference type="ARBA" id="ARBA00010728"/>
    </source>
</evidence>
<dbReference type="GO" id="GO:0005524">
    <property type="term" value="F:ATP binding"/>
    <property type="evidence" value="ECO:0007669"/>
    <property type="project" value="UniProtKB-KW"/>
</dbReference>
<reference evidence="19 20" key="1">
    <citation type="submission" date="2016-03" db="EMBL/GenBank/DDBJ databases">
        <title>Draft genome sequence of Paenibacillus antarcticus CECT 5836.</title>
        <authorList>
            <person name="Shin S.-K."/>
            <person name="Yi H."/>
        </authorList>
    </citation>
    <scope>NUCLEOTIDE SEQUENCE [LARGE SCALE GENOMIC DNA]</scope>
    <source>
        <strain evidence="19 20">CECT 5836</strain>
    </source>
</reference>
<keyword evidence="5" id="KW-0963">Cytoplasm</keyword>
<dbReference type="PRINTS" id="PR00981">
    <property type="entry name" value="TRNASYNTHSER"/>
</dbReference>
<evidence type="ECO:0000256" key="15">
    <source>
        <dbReference type="PIRSR" id="PIRSR001529-1"/>
    </source>
</evidence>
<dbReference type="GO" id="GO:0006434">
    <property type="term" value="P:seryl-tRNA aminoacylation"/>
    <property type="evidence" value="ECO:0007669"/>
    <property type="project" value="UniProtKB-UniRule"/>
</dbReference>
<dbReference type="InterPro" id="IPR002314">
    <property type="entry name" value="aa-tRNA-synt_IIb"/>
</dbReference>
<dbReference type="GO" id="GO:0016740">
    <property type="term" value="F:transferase activity"/>
    <property type="evidence" value="ECO:0007669"/>
    <property type="project" value="UniProtKB-ARBA"/>
</dbReference>
<feature type="binding site" evidence="16">
    <location>
        <begin position="277"/>
        <end position="280"/>
    </location>
    <ligand>
        <name>ATP</name>
        <dbReference type="ChEBI" id="CHEBI:30616"/>
    </ligand>
</feature>
<dbReference type="InterPro" id="IPR006195">
    <property type="entry name" value="aa-tRNA-synth_II"/>
</dbReference>
<dbReference type="Gene3D" id="1.10.287.40">
    <property type="entry name" value="Serine-tRNA synthetase, tRNA binding domain"/>
    <property type="match status" value="1"/>
</dbReference>
<keyword evidence="8 16" id="KW-0067">ATP-binding</keyword>
<evidence type="ECO:0000256" key="5">
    <source>
        <dbReference type="ARBA" id="ARBA00022490"/>
    </source>
</evidence>
<dbReference type="SUPFAM" id="SSF46589">
    <property type="entry name" value="tRNA-binding arm"/>
    <property type="match status" value="1"/>
</dbReference>
<dbReference type="InterPro" id="IPR010978">
    <property type="entry name" value="tRNA-bd_arm"/>
</dbReference>
<evidence type="ECO:0000256" key="4">
    <source>
        <dbReference type="ARBA" id="ARBA00012840"/>
    </source>
</evidence>
<evidence type="ECO:0000313" key="19">
    <source>
        <dbReference type="EMBL" id="OAB45668.1"/>
    </source>
</evidence>
<dbReference type="Pfam" id="PF02403">
    <property type="entry name" value="Seryl_tRNA_N"/>
    <property type="match status" value="1"/>
</dbReference>
<evidence type="ECO:0000313" key="20">
    <source>
        <dbReference type="Proteomes" id="UP000077355"/>
    </source>
</evidence>
<feature type="binding site" evidence="15">
    <location>
        <position position="383"/>
    </location>
    <ligand>
        <name>L-serine</name>
        <dbReference type="ChEBI" id="CHEBI:33384"/>
    </ligand>
</feature>
<dbReference type="GO" id="GO:0004828">
    <property type="term" value="F:serine-tRNA ligase activity"/>
    <property type="evidence" value="ECO:0007669"/>
    <property type="project" value="UniProtKB-UniRule"/>
</dbReference>
<dbReference type="PROSITE" id="PS50862">
    <property type="entry name" value="AA_TRNA_LIGASE_II"/>
    <property type="match status" value="1"/>
</dbReference>
<dbReference type="GO" id="GO:0140096">
    <property type="term" value="F:catalytic activity, acting on a protein"/>
    <property type="evidence" value="ECO:0007669"/>
    <property type="project" value="UniProtKB-ARBA"/>
</dbReference>
<dbReference type="PANTHER" id="PTHR43697:SF1">
    <property type="entry name" value="SERINE--TRNA LIGASE"/>
    <property type="match status" value="1"/>
</dbReference>
<dbReference type="Gene3D" id="3.30.930.10">
    <property type="entry name" value="Bira Bifunctional Protein, Domain 2"/>
    <property type="match status" value="1"/>
</dbReference>
<dbReference type="InterPro" id="IPR045864">
    <property type="entry name" value="aa-tRNA-synth_II/BPL/LPL"/>
</dbReference>
<evidence type="ECO:0000256" key="9">
    <source>
        <dbReference type="ARBA" id="ARBA00022917"/>
    </source>
</evidence>
<dbReference type="OrthoDB" id="9804647at2"/>
<evidence type="ECO:0000256" key="14">
    <source>
        <dbReference type="NCBIfam" id="TIGR00414"/>
    </source>
</evidence>
<dbReference type="InterPro" id="IPR033729">
    <property type="entry name" value="SerRS_core"/>
</dbReference>
<feature type="binding site" evidence="15">
    <location>
        <position position="231"/>
    </location>
    <ligand>
        <name>L-serine</name>
        <dbReference type="ChEBI" id="CHEBI:33384"/>
    </ligand>
</feature>
<keyword evidence="6 19" id="KW-0436">Ligase</keyword>
<evidence type="ECO:0000256" key="8">
    <source>
        <dbReference type="ARBA" id="ARBA00022840"/>
    </source>
</evidence>
<feature type="binding site" evidence="16">
    <location>
        <begin position="350"/>
        <end position="353"/>
    </location>
    <ligand>
        <name>ATP</name>
        <dbReference type="ChEBI" id="CHEBI:30616"/>
    </ligand>
</feature>
<dbReference type="Pfam" id="PF00587">
    <property type="entry name" value="tRNA-synt_2b"/>
    <property type="match status" value="1"/>
</dbReference>
<evidence type="ECO:0000256" key="11">
    <source>
        <dbReference type="ARBA" id="ARBA00039158"/>
    </source>
</evidence>
<dbReference type="EC" id="6.1.1.11" evidence="4 14"/>
<dbReference type="InterPro" id="IPR042103">
    <property type="entry name" value="SerRS_1_N_sf"/>
</dbReference>
<dbReference type="PIRSF" id="PIRSF001529">
    <property type="entry name" value="Ser-tRNA-synth_IIa"/>
    <property type="match status" value="1"/>
</dbReference>
<dbReference type="Proteomes" id="UP000077355">
    <property type="component" value="Unassembled WGS sequence"/>
</dbReference>
<evidence type="ECO:0000256" key="17">
    <source>
        <dbReference type="SAM" id="Coils"/>
    </source>
</evidence>
<keyword evidence="10" id="KW-0030">Aminoacyl-tRNA synthetase</keyword>
<organism evidence="19 20">
    <name type="scientific">Paenibacillus antarcticus</name>
    <dbReference type="NCBI Taxonomy" id="253703"/>
    <lineage>
        <taxon>Bacteria</taxon>
        <taxon>Bacillati</taxon>
        <taxon>Bacillota</taxon>
        <taxon>Bacilli</taxon>
        <taxon>Bacillales</taxon>
        <taxon>Paenibacillaceae</taxon>
        <taxon>Paenibacillus</taxon>
    </lineage>
</organism>
<keyword evidence="9" id="KW-0648">Protein biosynthesis</keyword>
<evidence type="ECO:0000256" key="1">
    <source>
        <dbReference type="ARBA" id="ARBA00004496"/>
    </source>
</evidence>
<feature type="site" description="Important for serine binding" evidence="15">
    <location>
        <position position="385"/>
    </location>
</feature>